<gene>
    <name evidence="1" type="ORF">NA56DRAFT_702212</name>
</gene>
<sequence length="113" mass="12896">MGLSQLPSFVETPVYVDKHRQAQNEKMIYKHLDSIKTTHPGMKGIRLLRNEFQLPGKTGPHECLIHEPLGLTAKEIRQMSEGEKVSVEILKPMINELLTTLDFLHTEARVVHT</sequence>
<organism evidence="1 2">
    <name type="scientific">Hyaloscypha hepaticicola</name>
    <dbReference type="NCBI Taxonomy" id="2082293"/>
    <lineage>
        <taxon>Eukaryota</taxon>
        <taxon>Fungi</taxon>
        <taxon>Dikarya</taxon>
        <taxon>Ascomycota</taxon>
        <taxon>Pezizomycotina</taxon>
        <taxon>Leotiomycetes</taxon>
        <taxon>Helotiales</taxon>
        <taxon>Hyaloscyphaceae</taxon>
        <taxon>Hyaloscypha</taxon>
    </lineage>
</organism>
<evidence type="ECO:0008006" key="3">
    <source>
        <dbReference type="Google" id="ProtNLM"/>
    </source>
</evidence>
<dbReference type="Proteomes" id="UP000235672">
    <property type="component" value="Unassembled WGS sequence"/>
</dbReference>
<protein>
    <recommendedName>
        <fullName evidence="3">Protein kinase domain-containing protein</fullName>
    </recommendedName>
</protein>
<keyword evidence="2" id="KW-1185">Reference proteome</keyword>
<dbReference type="Gene3D" id="1.10.510.10">
    <property type="entry name" value="Transferase(Phosphotransferase) domain 1"/>
    <property type="match status" value="1"/>
</dbReference>
<accession>A0A2J6Q841</accession>
<dbReference type="AlphaFoldDB" id="A0A2J6Q841"/>
<reference evidence="1 2" key="1">
    <citation type="submission" date="2016-05" db="EMBL/GenBank/DDBJ databases">
        <title>A degradative enzymes factory behind the ericoid mycorrhizal symbiosis.</title>
        <authorList>
            <consortium name="DOE Joint Genome Institute"/>
            <person name="Martino E."/>
            <person name="Morin E."/>
            <person name="Grelet G."/>
            <person name="Kuo A."/>
            <person name="Kohler A."/>
            <person name="Daghino S."/>
            <person name="Barry K."/>
            <person name="Choi C."/>
            <person name="Cichocki N."/>
            <person name="Clum A."/>
            <person name="Copeland A."/>
            <person name="Hainaut M."/>
            <person name="Haridas S."/>
            <person name="Labutti K."/>
            <person name="Lindquist E."/>
            <person name="Lipzen A."/>
            <person name="Khouja H.-R."/>
            <person name="Murat C."/>
            <person name="Ohm R."/>
            <person name="Olson A."/>
            <person name="Spatafora J."/>
            <person name="Veneault-Fourrey C."/>
            <person name="Henrissat B."/>
            <person name="Grigoriev I."/>
            <person name="Martin F."/>
            <person name="Perotto S."/>
        </authorList>
    </citation>
    <scope>NUCLEOTIDE SEQUENCE [LARGE SCALE GENOMIC DNA]</scope>
    <source>
        <strain evidence="1 2">UAMH 7357</strain>
    </source>
</reference>
<evidence type="ECO:0000313" key="1">
    <source>
        <dbReference type="EMBL" id="PMD22428.1"/>
    </source>
</evidence>
<proteinExistence type="predicted"/>
<dbReference type="Gene3D" id="3.30.200.20">
    <property type="entry name" value="Phosphorylase Kinase, domain 1"/>
    <property type="match status" value="1"/>
</dbReference>
<evidence type="ECO:0000313" key="2">
    <source>
        <dbReference type="Proteomes" id="UP000235672"/>
    </source>
</evidence>
<dbReference type="EMBL" id="KZ613477">
    <property type="protein sequence ID" value="PMD22428.1"/>
    <property type="molecule type" value="Genomic_DNA"/>
</dbReference>
<name>A0A2J6Q841_9HELO</name>
<dbReference type="OrthoDB" id="5979581at2759"/>